<evidence type="ECO:0000256" key="9">
    <source>
        <dbReference type="RuleBase" id="RU367081"/>
    </source>
</evidence>
<dbReference type="UniPathway" id="UPA00378"/>
<dbReference type="PROSITE" id="PS50244">
    <property type="entry name" value="S5A_REDUCTASE"/>
    <property type="match status" value="1"/>
</dbReference>
<dbReference type="OrthoDB" id="5788137at2759"/>
<keyword evidence="5 9" id="KW-0472">Membrane</keyword>
<dbReference type="PANTHER" id="PTHR14624">
    <property type="entry name" value="DFG10 PROTEIN"/>
    <property type="match status" value="1"/>
</dbReference>
<keyword evidence="3 9" id="KW-0812">Transmembrane</keyword>
<accession>A0A6A4WDL9</accession>
<name>A0A6A4WDL9_AMPAM</name>
<dbReference type="GO" id="GO:0016095">
    <property type="term" value="P:polyprenol catabolic process"/>
    <property type="evidence" value="ECO:0007669"/>
    <property type="project" value="UniProtKB-UniRule"/>
</dbReference>
<evidence type="ECO:0000256" key="1">
    <source>
        <dbReference type="ARBA" id="ARBA00004127"/>
    </source>
</evidence>
<gene>
    <name evidence="11" type="primary">srd5a3</name>
    <name evidence="11" type="ORF">FJT64_026666</name>
</gene>
<comment type="subcellular location">
    <subcellularLocation>
        <location evidence="1">Endomembrane system</location>
        <topology evidence="1">Multi-pass membrane protein</topology>
    </subcellularLocation>
    <subcellularLocation>
        <location evidence="9">Endoplasmic reticulum membrane</location>
    </subcellularLocation>
</comment>
<keyword evidence="4 9" id="KW-1133">Transmembrane helix</keyword>
<dbReference type="GO" id="GO:0102389">
    <property type="term" value="F:polyprenol reductase activity"/>
    <property type="evidence" value="ECO:0007669"/>
    <property type="project" value="UniProtKB-UniRule"/>
</dbReference>
<comment type="caution">
    <text evidence="11">The sequence shown here is derived from an EMBL/GenBank/DDBJ whole genome shotgun (WGS) entry which is preliminary data.</text>
</comment>
<dbReference type="GO" id="GO:0003865">
    <property type="term" value="F:3-oxo-5-alpha-steroid 4-dehydrogenase activity"/>
    <property type="evidence" value="ECO:0007669"/>
    <property type="project" value="TreeGrafter"/>
</dbReference>
<proteinExistence type="inferred from homology"/>
<comment type="catalytic activity">
    <reaction evidence="8 9">
        <text>a di-trans,poly-cis-dolichal + NADP(+) = a di-trans,poly-cis-polyprenal + NADPH + H(+)</text>
        <dbReference type="Rhea" id="RHEA:80727"/>
        <dbReference type="Rhea" id="RHEA-COMP:19536"/>
        <dbReference type="Rhea" id="RHEA-COMP:19537"/>
        <dbReference type="ChEBI" id="CHEBI:15378"/>
        <dbReference type="ChEBI" id="CHEBI:57783"/>
        <dbReference type="ChEBI" id="CHEBI:58349"/>
        <dbReference type="ChEBI" id="CHEBI:231623"/>
        <dbReference type="ChEBI" id="CHEBI:231637"/>
        <dbReference type="EC" id="1.3.1.94"/>
    </reaction>
    <physiologicalReaction direction="right-to-left" evidence="8 9">
        <dbReference type="Rhea" id="RHEA:80729"/>
    </physiologicalReaction>
</comment>
<feature type="transmembrane region" description="Helical" evidence="9">
    <location>
        <begin position="142"/>
        <end position="161"/>
    </location>
</feature>
<feature type="transmembrane region" description="Helical" evidence="9">
    <location>
        <begin position="181"/>
        <end position="197"/>
    </location>
</feature>
<keyword evidence="12" id="KW-1185">Reference proteome</keyword>
<dbReference type="Proteomes" id="UP000440578">
    <property type="component" value="Unassembled WGS sequence"/>
</dbReference>
<dbReference type="Pfam" id="PF02544">
    <property type="entry name" value="Steroid_dh"/>
    <property type="match status" value="1"/>
</dbReference>
<comment type="function">
    <text evidence="9">Plays a key role in early steps of protein N-linked glycosylation by being involved in the conversion of polyprenol into dolichol. Acts as a polyprenal reductase that mediates the reduction of polyprenal into dolichal in a NADP-dependent mechanism. Dolichols are required for the synthesis of dolichol-linked monosaccharides and the oligosaccharide precursor used for N-glycosylation.</text>
</comment>
<evidence type="ECO:0000256" key="4">
    <source>
        <dbReference type="ARBA" id="ARBA00022989"/>
    </source>
</evidence>
<dbReference type="InterPro" id="IPR039698">
    <property type="entry name" value="Dfg10/SRD5A3"/>
</dbReference>
<comment type="pathway">
    <text evidence="9">Protein modification; protein glycosylation.</text>
</comment>
<evidence type="ECO:0000256" key="5">
    <source>
        <dbReference type="ARBA" id="ARBA00023136"/>
    </source>
</evidence>
<protein>
    <recommendedName>
        <fullName evidence="7 9">Polyprenal reductase</fullName>
        <ecNumber evidence="2 9">1.3.1.94</ecNumber>
    </recommendedName>
</protein>
<keyword evidence="9" id="KW-0256">Endoplasmic reticulum</keyword>
<comment type="similarity">
    <text evidence="6 9">Belongs to the steroid 5-alpha reductase family. Polyprenal reductase subfamily.</text>
</comment>
<evidence type="ECO:0000256" key="7">
    <source>
        <dbReference type="ARBA" id="ARBA00047186"/>
    </source>
</evidence>
<evidence type="ECO:0000256" key="3">
    <source>
        <dbReference type="ARBA" id="ARBA00022692"/>
    </source>
</evidence>
<reference evidence="11 12" key="1">
    <citation type="submission" date="2019-07" db="EMBL/GenBank/DDBJ databases">
        <title>Draft genome assembly of a fouling barnacle, Amphibalanus amphitrite (Darwin, 1854): The first reference genome for Thecostraca.</title>
        <authorList>
            <person name="Kim W."/>
        </authorList>
    </citation>
    <scope>NUCLEOTIDE SEQUENCE [LARGE SCALE GENOMIC DNA]</scope>
    <source>
        <strain evidence="11">SNU_AA5</strain>
        <tissue evidence="11">Soma without cirri and trophi</tissue>
    </source>
</reference>
<dbReference type="GO" id="GO:0006488">
    <property type="term" value="P:dolichol-linked oligosaccharide biosynthetic process"/>
    <property type="evidence" value="ECO:0007669"/>
    <property type="project" value="UniProtKB-UniRule"/>
</dbReference>
<evidence type="ECO:0000256" key="6">
    <source>
        <dbReference type="ARBA" id="ARBA00046320"/>
    </source>
</evidence>
<dbReference type="InterPro" id="IPR001104">
    <property type="entry name" value="3-oxo-5_a-steroid_4-DH_C"/>
</dbReference>
<dbReference type="GO" id="GO:0005789">
    <property type="term" value="C:endoplasmic reticulum membrane"/>
    <property type="evidence" value="ECO:0007669"/>
    <property type="project" value="UniProtKB-SubCell"/>
</dbReference>
<evidence type="ECO:0000313" key="12">
    <source>
        <dbReference type="Proteomes" id="UP000440578"/>
    </source>
</evidence>
<dbReference type="GO" id="GO:0160198">
    <property type="term" value="F:polyprenal reductase activity"/>
    <property type="evidence" value="ECO:0007669"/>
    <property type="project" value="UniProtKB-EC"/>
</dbReference>
<evidence type="ECO:0000256" key="2">
    <source>
        <dbReference type="ARBA" id="ARBA00012522"/>
    </source>
</evidence>
<feature type="transmembrane region" description="Helical" evidence="9">
    <location>
        <begin position="6"/>
        <end position="26"/>
    </location>
</feature>
<dbReference type="EMBL" id="VIIS01001212">
    <property type="protein sequence ID" value="KAF0300952.1"/>
    <property type="molecule type" value="Genomic_DNA"/>
</dbReference>
<keyword evidence="9" id="KW-0560">Oxidoreductase</keyword>
<feature type="domain" description="3-oxo-5-alpha-steroid 4-dehydrogenase C-terminal" evidence="10">
    <location>
        <begin position="190"/>
        <end position="256"/>
    </location>
</feature>
<dbReference type="AlphaFoldDB" id="A0A6A4WDL9"/>
<comment type="caution">
    <text evidence="9">Lacks conserved residue(s) required for the propagation of feature annotation.</text>
</comment>
<sequence>MMYLNLIFWYFLSLAIVVTIVGFVVNSGNAPGLFVRLFMYGKTSVERTAGLIQVPKRWFLHFYLVGSMEVTFVMAQVIQVNVVGRAAPAWLRHLLATLTDCHAPSCSPESVVLATCLLTAQIYRRLYEHLFVHVPSDTRMNVLHYWVGVLHYVLGVIAVVAEAPGFVLDDSSRWLFNVTKLSWLDRICGAVFMLAWLHQYRANCIFADLRKNSSGKAGAAAVVNRGHAVPKGDWFEYVSCPHYLAEVVMYSCLTVILGPRHLHLAGCVAVGRRQSVSGYFGGSFCLA</sequence>
<organism evidence="11 12">
    <name type="scientific">Amphibalanus amphitrite</name>
    <name type="common">Striped barnacle</name>
    <name type="synonym">Balanus amphitrite</name>
    <dbReference type="NCBI Taxonomy" id="1232801"/>
    <lineage>
        <taxon>Eukaryota</taxon>
        <taxon>Metazoa</taxon>
        <taxon>Ecdysozoa</taxon>
        <taxon>Arthropoda</taxon>
        <taxon>Crustacea</taxon>
        <taxon>Multicrustacea</taxon>
        <taxon>Cirripedia</taxon>
        <taxon>Thoracica</taxon>
        <taxon>Thoracicalcarea</taxon>
        <taxon>Balanomorpha</taxon>
        <taxon>Balanoidea</taxon>
        <taxon>Balanidae</taxon>
        <taxon>Amphibalaninae</taxon>
        <taxon>Amphibalanus</taxon>
    </lineage>
</organism>
<evidence type="ECO:0000256" key="8">
    <source>
        <dbReference type="ARBA" id="ARBA00049427"/>
    </source>
</evidence>
<evidence type="ECO:0000259" key="10">
    <source>
        <dbReference type="Pfam" id="PF02544"/>
    </source>
</evidence>
<evidence type="ECO:0000313" key="11">
    <source>
        <dbReference type="EMBL" id="KAF0300952.1"/>
    </source>
</evidence>
<dbReference type="PANTHER" id="PTHR14624:SF0">
    <property type="entry name" value="POLYPRENOL REDUCTASE"/>
    <property type="match status" value="1"/>
</dbReference>
<keyword evidence="9" id="KW-0521">NADP</keyword>
<dbReference type="EC" id="1.3.1.94" evidence="2 9"/>